<feature type="transmembrane region" description="Helical" evidence="1">
    <location>
        <begin position="157"/>
        <end position="178"/>
    </location>
</feature>
<keyword evidence="1" id="KW-0472">Membrane</keyword>
<reference evidence="2" key="1">
    <citation type="submission" date="2023-03" db="EMBL/GenBank/DDBJ databases">
        <title>Massive genome expansion in bonnet fungi (Mycena s.s.) driven by repeated elements and novel gene families across ecological guilds.</title>
        <authorList>
            <consortium name="Lawrence Berkeley National Laboratory"/>
            <person name="Harder C.B."/>
            <person name="Miyauchi S."/>
            <person name="Viragh M."/>
            <person name="Kuo A."/>
            <person name="Thoen E."/>
            <person name="Andreopoulos B."/>
            <person name="Lu D."/>
            <person name="Skrede I."/>
            <person name="Drula E."/>
            <person name="Henrissat B."/>
            <person name="Morin E."/>
            <person name="Kohler A."/>
            <person name="Barry K."/>
            <person name="LaButti K."/>
            <person name="Morin E."/>
            <person name="Salamov A."/>
            <person name="Lipzen A."/>
            <person name="Mereny Z."/>
            <person name="Hegedus B."/>
            <person name="Baldrian P."/>
            <person name="Stursova M."/>
            <person name="Weitz H."/>
            <person name="Taylor A."/>
            <person name="Grigoriev I.V."/>
            <person name="Nagy L.G."/>
            <person name="Martin F."/>
            <person name="Kauserud H."/>
        </authorList>
    </citation>
    <scope>NUCLEOTIDE SEQUENCE</scope>
    <source>
        <strain evidence="2">CBHHK067</strain>
    </source>
</reference>
<feature type="transmembrane region" description="Helical" evidence="1">
    <location>
        <begin position="85"/>
        <end position="102"/>
    </location>
</feature>
<sequence>MPSLNELRDLGIICFPPPTWCPTEAGSGPPVLLDSLYPIMAHEPASPSTLLHVFYGLQTAGLVGAVGMLFTALVWREAVRRHASWFNFMATWIISCCSYIFLIGMPPNQQPNHLLCLVQATLIYSVPTLTSGATIALVIHVYITLRCRLNGIAYRSAWTVALVCLPYIPAWAMFFFSLRIGLGDPTLVQRPHSSMYCNMPRTDMPKRVSSIVVATIMIICLGVEAVIFRNLRRAWSTLKWDGPNSVSMIVRVLAFTMVGMLTITCVFNLLPFGPGQSRFFYSVSLIFCAFPAAQEGAAFDVVISILPISSILIFGTQKDIFTAWGSICRRTPHGADTWETFTPLGTSLRDRETAGG</sequence>
<accession>A0AAD7GKL7</accession>
<evidence type="ECO:0000313" key="3">
    <source>
        <dbReference type="Proteomes" id="UP001221757"/>
    </source>
</evidence>
<protein>
    <submittedName>
        <fullName evidence="2">Uncharacterized protein</fullName>
    </submittedName>
</protein>
<feature type="transmembrane region" description="Helical" evidence="1">
    <location>
        <begin position="122"/>
        <end position="145"/>
    </location>
</feature>
<feature type="transmembrane region" description="Helical" evidence="1">
    <location>
        <begin position="249"/>
        <end position="273"/>
    </location>
</feature>
<keyword evidence="1" id="KW-1133">Transmembrane helix</keyword>
<feature type="transmembrane region" description="Helical" evidence="1">
    <location>
        <begin position="53"/>
        <end position="73"/>
    </location>
</feature>
<dbReference type="Proteomes" id="UP001221757">
    <property type="component" value="Unassembled WGS sequence"/>
</dbReference>
<evidence type="ECO:0000313" key="2">
    <source>
        <dbReference type="EMBL" id="KAJ7695343.1"/>
    </source>
</evidence>
<keyword evidence="3" id="KW-1185">Reference proteome</keyword>
<organism evidence="2 3">
    <name type="scientific">Mycena rosella</name>
    <name type="common">Pink bonnet</name>
    <name type="synonym">Agaricus rosellus</name>
    <dbReference type="NCBI Taxonomy" id="1033263"/>
    <lineage>
        <taxon>Eukaryota</taxon>
        <taxon>Fungi</taxon>
        <taxon>Dikarya</taxon>
        <taxon>Basidiomycota</taxon>
        <taxon>Agaricomycotina</taxon>
        <taxon>Agaricomycetes</taxon>
        <taxon>Agaricomycetidae</taxon>
        <taxon>Agaricales</taxon>
        <taxon>Marasmiineae</taxon>
        <taxon>Mycenaceae</taxon>
        <taxon>Mycena</taxon>
    </lineage>
</organism>
<name>A0AAD7GKL7_MYCRO</name>
<comment type="caution">
    <text evidence="2">The sequence shown here is derived from an EMBL/GenBank/DDBJ whole genome shotgun (WGS) entry which is preliminary data.</text>
</comment>
<evidence type="ECO:0000256" key="1">
    <source>
        <dbReference type="SAM" id="Phobius"/>
    </source>
</evidence>
<gene>
    <name evidence="2" type="ORF">B0H17DRAFT_430733</name>
</gene>
<dbReference type="AlphaFoldDB" id="A0AAD7GKL7"/>
<feature type="transmembrane region" description="Helical" evidence="1">
    <location>
        <begin position="208"/>
        <end position="228"/>
    </location>
</feature>
<keyword evidence="1" id="KW-0812">Transmembrane</keyword>
<proteinExistence type="predicted"/>
<feature type="transmembrane region" description="Helical" evidence="1">
    <location>
        <begin position="279"/>
        <end position="308"/>
    </location>
</feature>
<dbReference type="EMBL" id="JARKIE010000038">
    <property type="protein sequence ID" value="KAJ7695343.1"/>
    <property type="molecule type" value="Genomic_DNA"/>
</dbReference>